<comment type="caution">
    <text evidence="2">The sequence shown here is derived from an EMBL/GenBank/DDBJ whole genome shotgun (WGS) entry which is preliminary data.</text>
</comment>
<feature type="region of interest" description="Disordered" evidence="1">
    <location>
        <begin position="56"/>
        <end position="77"/>
    </location>
</feature>
<accession>A0A662YNE4</accession>
<reference evidence="2 3" key="1">
    <citation type="submission" date="2019-01" db="EMBL/GenBank/DDBJ databases">
        <title>Draft Genome and Complete Hox-Cluster Characterization of the Sterlet Sturgeon (Acipenser ruthenus).</title>
        <authorList>
            <person name="Wei Q."/>
        </authorList>
    </citation>
    <scope>NUCLEOTIDE SEQUENCE [LARGE SCALE GENOMIC DNA]</scope>
    <source>
        <strain evidence="2">WHYD16114868_AA</strain>
        <tissue evidence="2">Blood</tissue>
    </source>
</reference>
<dbReference type="AlphaFoldDB" id="A0A662YNE4"/>
<evidence type="ECO:0000256" key="1">
    <source>
        <dbReference type="SAM" id="MobiDB-lite"/>
    </source>
</evidence>
<name>A0A662YNE4_ACIRT</name>
<proteinExistence type="predicted"/>
<keyword evidence="3" id="KW-1185">Reference proteome</keyword>
<dbReference type="EMBL" id="SCEB01000825">
    <property type="protein sequence ID" value="RXM98087.1"/>
    <property type="molecule type" value="Genomic_DNA"/>
</dbReference>
<evidence type="ECO:0000313" key="3">
    <source>
        <dbReference type="Proteomes" id="UP000289886"/>
    </source>
</evidence>
<organism evidence="2 3">
    <name type="scientific">Acipenser ruthenus</name>
    <name type="common">Sterlet sturgeon</name>
    <dbReference type="NCBI Taxonomy" id="7906"/>
    <lineage>
        <taxon>Eukaryota</taxon>
        <taxon>Metazoa</taxon>
        <taxon>Chordata</taxon>
        <taxon>Craniata</taxon>
        <taxon>Vertebrata</taxon>
        <taxon>Euteleostomi</taxon>
        <taxon>Actinopterygii</taxon>
        <taxon>Chondrostei</taxon>
        <taxon>Acipenseriformes</taxon>
        <taxon>Acipenseridae</taxon>
        <taxon>Acipenser</taxon>
    </lineage>
</organism>
<dbReference type="Proteomes" id="UP000289886">
    <property type="component" value="Unassembled WGS sequence"/>
</dbReference>
<evidence type="ECO:0000313" key="2">
    <source>
        <dbReference type="EMBL" id="RXM98087.1"/>
    </source>
</evidence>
<gene>
    <name evidence="2" type="ORF">EOD39_13604</name>
</gene>
<protein>
    <submittedName>
        <fullName evidence="2">Uncharacterized protein</fullName>
    </submittedName>
</protein>
<sequence>MSFLAVIEEDTLYQTPVKTELATNDDQADVEWKRRAPLEQKVVAADSEEVMSNTSGIDMLDSTSDEEGSMNKDENDAGVTETAGCTTPSKMNLSCFCACLAGSNENDMPSSFKNDYDRVQYIMTNTVNAVIGSVLLKCVKMLEGPLTGLIPLCPRALTIPLDCPMMMPLRIQCQLLSQKIQ</sequence>